<dbReference type="Proteomes" id="UP000013827">
    <property type="component" value="Unassembled WGS sequence"/>
</dbReference>
<evidence type="ECO:0000313" key="5">
    <source>
        <dbReference type="Proteomes" id="UP000013827"/>
    </source>
</evidence>
<dbReference type="InterPro" id="IPR011705">
    <property type="entry name" value="BACK"/>
</dbReference>
<dbReference type="GeneID" id="19045934"/>
<dbReference type="Pfam" id="PF07707">
    <property type="entry name" value="BACK"/>
    <property type="match status" value="1"/>
</dbReference>
<evidence type="ECO:0000259" key="3">
    <source>
        <dbReference type="SMART" id="SM00875"/>
    </source>
</evidence>
<dbReference type="Pfam" id="PF00651">
    <property type="entry name" value="BTB"/>
    <property type="match status" value="1"/>
</dbReference>
<reference evidence="5" key="1">
    <citation type="journal article" date="2013" name="Nature">
        <title>Pan genome of the phytoplankton Emiliania underpins its global distribution.</title>
        <authorList>
            <person name="Read B.A."/>
            <person name="Kegel J."/>
            <person name="Klute M.J."/>
            <person name="Kuo A."/>
            <person name="Lefebvre S.C."/>
            <person name="Maumus F."/>
            <person name="Mayer C."/>
            <person name="Miller J."/>
            <person name="Monier A."/>
            <person name="Salamov A."/>
            <person name="Young J."/>
            <person name="Aguilar M."/>
            <person name="Claverie J.M."/>
            <person name="Frickenhaus S."/>
            <person name="Gonzalez K."/>
            <person name="Herman E.K."/>
            <person name="Lin Y.C."/>
            <person name="Napier J."/>
            <person name="Ogata H."/>
            <person name="Sarno A.F."/>
            <person name="Shmutz J."/>
            <person name="Schroeder D."/>
            <person name="de Vargas C."/>
            <person name="Verret F."/>
            <person name="von Dassow P."/>
            <person name="Valentin K."/>
            <person name="Van de Peer Y."/>
            <person name="Wheeler G."/>
            <person name="Dacks J.B."/>
            <person name="Delwiche C.F."/>
            <person name="Dyhrman S.T."/>
            <person name="Glockner G."/>
            <person name="John U."/>
            <person name="Richards T."/>
            <person name="Worden A.Z."/>
            <person name="Zhang X."/>
            <person name="Grigoriev I.V."/>
            <person name="Allen A.E."/>
            <person name="Bidle K."/>
            <person name="Borodovsky M."/>
            <person name="Bowler C."/>
            <person name="Brownlee C."/>
            <person name="Cock J.M."/>
            <person name="Elias M."/>
            <person name="Gladyshev V.N."/>
            <person name="Groth M."/>
            <person name="Guda C."/>
            <person name="Hadaegh A."/>
            <person name="Iglesias-Rodriguez M.D."/>
            <person name="Jenkins J."/>
            <person name="Jones B.M."/>
            <person name="Lawson T."/>
            <person name="Leese F."/>
            <person name="Lindquist E."/>
            <person name="Lobanov A."/>
            <person name="Lomsadze A."/>
            <person name="Malik S.B."/>
            <person name="Marsh M.E."/>
            <person name="Mackinder L."/>
            <person name="Mock T."/>
            <person name="Mueller-Roeber B."/>
            <person name="Pagarete A."/>
            <person name="Parker M."/>
            <person name="Probert I."/>
            <person name="Quesneville H."/>
            <person name="Raines C."/>
            <person name="Rensing S.A."/>
            <person name="Riano-Pachon D.M."/>
            <person name="Richier S."/>
            <person name="Rokitta S."/>
            <person name="Shiraiwa Y."/>
            <person name="Soanes D.M."/>
            <person name="van der Giezen M."/>
            <person name="Wahlund T.M."/>
            <person name="Williams B."/>
            <person name="Wilson W."/>
            <person name="Wolfe G."/>
            <person name="Wurch L.L."/>
        </authorList>
    </citation>
    <scope>NUCLEOTIDE SEQUENCE</scope>
</reference>
<organism evidence="4 5">
    <name type="scientific">Emiliania huxleyi (strain CCMP1516)</name>
    <dbReference type="NCBI Taxonomy" id="280463"/>
    <lineage>
        <taxon>Eukaryota</taxon>
        <taxon>Haptista</taxon>
        <taxon>Haptophyta</taxon>
        <taxon>Prymnesiophyceae</taxon>
        <taxon>Isochrysidales</taxon>
        <taxon>Noelaerhabdaceae</taxon>
        <taxon>Emiliania</taxon>
    </lineage>
</organism>
<dbReference type="OMA" id="AMAYKME"/>
<dbReference type="RefSeq" id="XP_005770362.1">
    <property type="nucleotide sequence ID" value="XM_005770305.1"/>
</dbReference>
<dbReference type="KEGG" id="ehx:EMIHUDRAFT_349765"/>
<dbReference type="Gene3D" id="2.60.120.920">
    <property type="match status" value="1"/>
</dbReference>
<evidence type="ECO:0000256" key="1">
    <source>
        <dbReference type="ARBA" id="ARBA00022441"/>
    </source>
</evidence>
<dbReference type="InterPro" id="IPR030609">
    <property type="entry name" value="KLHL33_BACK"/>
</dbReference>
<dbReference type="KEGG" id="ehx:EMIHUDRAFT_362203"/>
<keyword evidence="5" id="KW-1185">Reference proteome</keyword>
<dbReference type="eggNOG" id="KOG4441">
    <property type="taxonomic scope" value="Eukaryota"/>
</dbReference>
<dbReference type="RefSeq" id="XP_005789721.1">
    <property type="nucleotide sequence ID" value="XM_005789664.1"/>
</dbReference>
<dbReference type="EnsemblProtists" id="EOD37292">
    <property type="protein sequence ID" value="EOD37292"/>
    <property type="gene ID" value="EMIHUDRAFT_362203"/>
</dbReference>
<accession>A0A0D3KNF7</accession>
<dbReference type="InterPro" id="IPR000210">
    <property type="entry name" value="BTB/POZ_dom"/>
</dbReference>
<dbReference type="CDD" id="cd18472">
    <property type="entry name" value="BACK_KLHL33"/>
    <property type="match status" value="1"/>
</dbReference>
<dbReference type="AlphaFoldDB" id="A0A0D3KNF7"/>
<evidence type="ECO:0000313" key="4">
    <source>
        <dbReference type="EnsemblProtists" id="EOD37292"/>
    </source>
</evidence>
<protein>
    <recommendedName>
        <fullName evidence="3">BACK domain-containing protein</fullName>
    </recommendedName>
</protein>
<dbReference type="HOGENOM" id="CLU_587180_0_0_1"/>
<dbReference type="PANTHER" id="PTHR24412">
    <property type="entry name" value="KELCH PROTEIN"/>
    <property type="match status" value="1"/>
</dbReference>
<dbReference type="Gene3D" id="3.30.710.10">
    <property type="entry name" value="Potassium Channel Kv1.1, Chain A"/>
    <property type="match status" value="1"/>
</dbReference>
<dbReference type="PANTHER" id="PTHR24412:SF489">
    <property type="entry name" value="RING FINGER DOMAIN AND KELCH REPEAT-CONTAINING PROTEIN DDB_G0271372"/>
    <property type="match status" value="1"/>
</dbReference>
<name>A0A0D3KNF7_EMIH1</name>
<evidence type="ECO:0000256" key="2">
    <source>
        <dbReference type="ARBA" id="ARBA00022737"/>
    </source>
</evidence>
<dbReference type="InterPro" id="IPR043136">
    <property type="entry name" value="B30.2/SPRY_sf"/>
</dbReference>
<dbReference type="InterPro" id="IPR011333">
    <property type="entry name" value="SKP1/BTB/POZ_sf"/>
</dbReference>
<keyword evidence="1" id="KW-0880">Kelch repeat</keyword>
<reference evidence="4" key="2">
    <citation type="submission" date="2024-10" db="UniProtKB">
        <authorList>
            <consortium name="EnsemblProtists"/>
        </authorList>
    </citation>
    <scope>IDENTIFICATION</scope>
</reference>
<dbReference type="InterPro" id="IPR013320">
    <property type="entry name" value="ConA-like_dom_sf"/>
</dbReference>
<keyword evidence="2" id="KW-0677">Repeat</keyword>
<dbReference type="Gene3D" id="1.25.40.420">
    <property type="match status" value="1"/>
</dbReference>
<dbReference type="PaxDb" id="2903-EOD17933"/>
<proteinExistence type="predicted"/>
<dbReference type="SMART" id="SM00875">
    <property type="entry name" value="BACK"/>
    <property type="match status" value="1"/>
</dbReference>
<dbReference type="SUPFAM" id="SSF54695">
    <property type="entry name" value="POZ domain"/>
    <property type="match status" value="1"/>
</dbReference>
<feature type="domain" description="BACK" evidence="3">
    <location>
        <begin position="78"/>
        <end position="178"/>
    </location>
</feature>
<dbReference type="GeneID" id="17282562"/>
<dbReference type="STRING" id="2903.R1DQF2"/>
<sequence>MLSGGSASFADSQSAALELPELCATCFEAALEYVYTGSCSIDEAGLQTLLEVAGRLQLASLQGVVAEALEARLSVSNCVETWSFASDAALVRLEAAATAFVLKHFVEVSLGASLSPEMMGVLLRSEDIEASEEAVFSALVRWLRAQPESAREEGAVAALLEHVRFAAMDQKFVRETVEQEPLMKNVPALTVLAQALREGLSKEGTARSLPRLPQGGEWVIEAPGAIAAVDGKTLTFLSRQDDDDDDDNERSRNGLVRLSVPLAAGRYEVRFKLLEDEVRGDNARCGFGLIKEGASEAFELQPWSHGFGVQNLWWLRRFERTVYSEWETSGNFDDETNHQPYQQFPIPSDVRIVVDMDAGEATFYVDEVEIPHKATGITGAVFPCAMAYKMENSLGNTNVVVSFAGVRRL</sequence>
<dbReference type="SUPFAM" id="SSF49899">
    <property type="entry name" value="Concanavalin A-like lectins/glucanases"/>
    <property type="match status" value="1"/>
</dbReference>
<dbReference type="EnsemblProtists" id="EOD17933">
    <property type="protein sequence ID" value="EOD17933"/>
    <property type="gene ID" value="EMIHUDRAFT_349765"/>
</dbReference>